<dbReference type="InterPro" id="IPR005467">
    <property type="entry name" value="His_kinase_dom"/>
</dbReference>
<keyword evidence="5" id="KW-0812">Transmembrane</keyword>
<dbReference type="CDD" id="cd16917">
    <property type="entry name" value="HATPase_UhpB-NarQ-NarX-like"/>
    <property type="match status" value="1"/>
</dbReference>
<organism evidence="7 8">
    <name type="scientific">Tianweitania sediminis</name>
    <dbReference type="NCBI Taxonomy" id="1502156"/>
    <lineage>
        <taxon>Bacteria</taxon>
        <taxon>Pseudomonadati</taxon>
        <taxon>Pseudomonadota</taxon>
        <taxon>Alphaproteobacteria</taxon>
        <taxon>Hyphomicrobiales</taxon>
        <taxon>Phyllobacteriaceae</taxon>
        <taxon>Tianweitania</taxon>
    </lineage>
</organism>
<protein>
    <submittedName>
        <fullName evidence="7">Sensor histidine kinase</fullName>
    </submittedName>
</protein>
<proteinExistence type="predicted"/>
<evidence type="ECO:0000259" key="6">
    <source>
        <dbReference type="PROSITE" id="PS50109"/>
    </source>
</evidence>
<name>A0A8J7UIX7_9HYPH</name>
<dbReference type="GO" id="GO:0000155">
    <property type="term" value="F:phosphorelay sensor kinase activity"/>
    <property type="evidence" value="ECO:0007669"/>
    <property type="project" value="InterPro"/>
</dbReference>
<dbReference type="SUPFAM" id="SSF55874">
    <property type="entry name" value="ATPase domain of HSP90 chaperone/DNA topoisomerase II/histidine kinase"/>
    <property type="match status" value="1"/>
</dbReference>
<dbReference type="InterPro" id="IPR003594">
    <property type="entry name" value="HATPase_dom"/>
</dbReference>
<gene>
    <name evidence="7" type="ORF">J5Y06_06385</name>
</gene>
<feature type="domain" description="Histidine kinase" evidence="6">
    <location>
        <begin position="315"/>
        <end position="472"/>
    </location>
</feature>
<evidence type="ECO:0000256" key="1">
    <source>
        <dbReference type="ARBA" id="ARBA00022679"/>
    </source>
</evidence>
<dbReference type="InterPro" id="IPR011712">
    <property type="entry name" value="Sig_transdc_His_kin_sub3_dim/P"/>
</dbReference>
<keyword evidence="3" id="KW-0902">Two-component regulatory system</keyword>
<dbReference type="Pfam" id="PF02518">
    <property type="entry name" value="HATPase_c"/>
    <property type="match status" value="1"/>
</dbReference>
<keyword evidence="2 7" id="KW-0418">Kinase</keyword>
<keyword evidence="8" id="KW-1185">Reference proteome</keyword>
<dbReference type="PANTHER" id="PTHR24421">
    <property type="entry name" value="NITRATE/NITRITE SENSOR PROTEIN NARX-RELATED"/>
    <property type="match status" value="1"/>
</dbReference>
<comment type="caution">
    <text evidence="7">The sequence shown here is derived from an EMBL/GenBank/DDBJ whole genome shotgun (WGS) entry which is preliminary data.</text>
</comment>
<feature type="transmembrane region" description="Helical" evidence="5">
    <location>
        <begin position="29"/>
        <end position="49"/>
    </location>
</feature>
<dbReference type="SMART" id="SM00387">
    <property type="entry name" value="HATPase_c"/>
    <property type="match status" value="1"/>
</dbReference>
<sequence>MILPKQALAASTFLKRPFASFYPRSLSAQFLLAGGLVSLAAMLCVGTVVTKVIEDNVSRHAGAATALYVDSVIAPLLPDMQRNEMLDVGITRALDETLEQGALGDRLLSFRLWRGDGTILYANDSTLVGRQFPVSASLKQAFAGELVTELERVDDVESAAERDTNLPLLEIYNPILQPWSGEVVAVLEFYEVATELQRDLRAALVRSWLVVAGVVAGFFLALSAIVIRGSRLIDQQRTALQDHVGELSEALRHNRELRDRVQKASQRAVAYNERYLRRIGADLHDGPAQLLAFASLRLDSDMLVGESAPDARDREVTRIRASLDEAMTELRTICRGLVLPHVESADVPEILRSVVEAYEHRSGKAVKLTVSQPVPELSPSEKICVYRFVQEALNNGFRHADGREQRVTQTWSGDVFSVAVADAGAGFDTERVPPNGIGLLGLRERVESLGGQFEIDTSPQGTTVRMSFERALLAEGAVQ</sequence>
<feature type="transmembrane region" description="Helical" evidence="5">
    <location>
        <begin position="208"/>
        <end position="227"/>
    </location>
</feature>
<dbReference type="GO" id="GO:0016020">
    <property type="term" value="C:membrane"/>
    <property type="evidence" value="ECO:0007669"/>
    <property type="project" value="InterPro"/>
</dbReference>
<dbReference type="Pfam" id="PF07730">
    <property type="entry name" value="HisKA_3"/>
    <property type="match status" value="1"/>
</dbReference>
<keyword evidence="4" id="KW-0175">Coiled coil</keyword>
<evidence type="ECO:0000256" key="4">
    <source>
        <dbReference type="SAM" id="Coils"/>
    </source>
</evidence>
<dbReference type="InterPro" id="IPR036890">
    <property type="entry name" value="HATPase_C_sf"/>
</dbReference>
<dbReference type="InterPro" id="IPR050482">
    <property type="entry name" value="Sensor_HK_TwoCompSys"/>
</dbReference>
<dbReference type="Proteomes" id="UP000666240">
    <property type="component" value="Unassembled WGS sequence"/>
</dbReference>
<feature type="coiled-coil region" evidence="4">
    <location>
        <begin position="247"/>
        <end position="274"/>
    </location>
</feature>
<evidence type="ECO:0000256" key="5">
    <source>
        <dbReference type="SAM" id="Phobius"/>
    </source>
</evidence>
<keyword evidence="5" id="KW-0472">Membrane</keyword>
<evidence type="ECO:0000313" key="7">
    <source>
        <dbReference type="EMBL" id="MBP0438270.1"/>
    </source>
</evidence>
<dbReference type="PROSITE" id="PS50109">
    <property type="entry name" value="HIS_KIN"/>
    <property type="match status" value="1"/>
</dbReference>
<keyword evidence="5" id="KW-1133">Transmembrane helix</keyword>
<keyword evidence="1" id="KW-0808">Transferase</keyword>
<evidence type="ECO:0000313" key="8">
    <source>
        <dbReference type="Proteomes" id="UP000666240"/>
    </source>
</evidence>
<evidence type="ECO:0000256" key="2">
    <source>
        <dbReference type="ARBA" id="ARBA00022777"/>
    </source>
</evidence>
<dbReference type="AlphaFoldDB" id="A0A8J7UIX7"/>
<accession>A0A8J7UIX7</accession>
<dbReference type="Gene3D" id="1.20.5.1930">
    <property type="match status" value="1"/>
</dbReference>
<dbReference type="GO" id="GO:0046983">
    <property type="term" value="F:protein dimerization activity"/>
    <property type="evidence" value="ECO:0007669"/>
    <property type="project" value="InterPro"/>
</dbReference>
<reference evidence="7" key="1">
    <citation type="submission" date="2021-03" db="EMBL/GenBank/DDBJ databases">
        <title>Genome sequencing and assembly of Tianweitania sediminis.</title>
        <authorList>
            <person name="Chhetri G."/>
        </authorList>
    </citation>
    <scope>NUCLEOTIDE SEQUENCE</scope>
    <source>
        <strain evidence="7">Z8</strain>
    </source>
</reference>
<dbReference type="Gene3D" id="3.30.565.10">
    <property type="entry name" value="Histidine kinase-like ATPase, C-terminal domain"/>
    <property type="match status" value="1"/>
</dbReference>
<dbReference type="EMBL" id="JAGIYY010000001">
    <property type="protein sequence ID" value="MBP0438270.1"/>
    <property type="molecule type" value="Genomic_DNA"/>
</dbReference>
<evidence type="ECO:0000256" key="3">
    <source>
        <dbReference type="ARBA" id="ARBA00023012"/>
    </source>
</evidence>